<accession>A0AAD3SPJ9</accession>
<sequence length="178" mass="19010">MALLIQAINSDLACGDALQLVVDDTVLVCGCCMQIHLGSVAAAALCCEIGLCLYTTSNLMLVLLVCPGAPNAGRLKLLMHPVPCSSMLMQAPPLDAGAICWCKLAQLQMCLHTAGSDSILLLLVCWTDAPGYCYLFLPVCRPGAAVQFSEMLLGCELGCRSRVDDAEFLHFDALCCWH</sequence>
<evidence type="ECO:0000313" key="1">
    <source>
        <dbReference type="EMBL" id="GMH14524.1"/>
    </source>
</evidence>
<name>A0AAD3SPJ9_NEPGR</name>
<gene>
    <name evidence="1" type="ORF">Nepgr_016365</name>
</gene>
<organism evidence="1 2">
    <name type="scientific">Nepenthes gracilis</name>
    <name type="common">Slender pitcher plant</name>
    <dbReference type="NCBI Taxonomy" id="150966"/>
    <lineage>
        <taxon>Eukaryota</taxon>
        <taxon>Viridiplantae</taxon>
        <taxon>Streptophyta</taxon>
        <taxon>Embryophyta</taxon>
        <taxon>Tracheophyta</taxon>
        <taxon>Spermatophyta</taxon>
        <taxon>Magnoliopsida</taxon>
        <taxon>eudicotyledons</taxon>
        <taxon>Gunneridae</taxon>
        <taxon>Pentapetalae</taxon>
        <taxon>Caryophyllales</taxon>
        <taxon>Nepenthaceae</taxon>
        <taxon>Nepenthes</taxon>
    </lineage>
</organism>
<dbReference type="Proteomes" id="UP001279734">
    <property type="component" value="Unassembled WGS sequence"/>
</dbReference>
<keyword evidence="2" id="KW-1185">Reference proteome</keyword>
<reference evidence="1" key="1">
    <citation type="submission" date="2023-05" db="EMBL/GenBank/DDBJ databases">
        <title>Nepenthes gracilis genome sequencing.</title>
        <authorList>
            <person name="Fukushima K."/>
        </authorList>
    </citation>
    <scope>NUCLEOTIDE SEQUENCE</scope>
    <source>
        <strain evidence="1">SING2019-196</strain>
    </source>
</reference>
<comment type="caution">
    <text evidence="1">The sequence shown here is derived from an EMBL/GenBank/DDBJ whole genome shotgun (WGS) entry which is preliminary data.</text>
</comment>
<protein>
    <submittedName>
        <fullName evidence="1">Uncharacterized protein</fullName>
    </submittedName>
</protein>
<dbReference type="AlphaFoldDB" id="A0AAD3SPJ9"/>
<proteinExistence type="predicted"/>
<evidence type="ECO:0000313" key="2">
    <source>
        <dbReference type="Proteomes" id="UP001279734"/>
    </source>
</evidence>
<dbReference type="EMBL" id="BSYO01000014">
    <property type="protein sequence ID" value="GMH14524.1"/>
    <property type="molecule type" value="Genomic_DNA"/>
</dbReference>